<dbReference type="Proteomes" id="UP000038040">
    <property type="component" value="Unplaced"/>
</dbReference>
<evidence type="ECO:0000313" key="4">
    <source>
        <dbReference type="WBParaSite" id="DME_0000706101-mRNA-1"/>
    </source>
</evidence>
<proteinExistence type="predicted"/>
<reference evidence="1 3" key="2">
    <citation type="submission" date="2018-11" db="EMBL/GenBank/DDBJ databases">
        <authorList>
            <consortium name="Pathogen Informatics"/>
        </authorList>
    </citation>
    <scope>NUCLEOTIDE SEQUENCE [LARGE SCALE GENOMIC DNA]</scope>
</reference>
<sequence>MDLPMKSISCSKHSRGYIDKNGNTLSFKRGTINLRDSRRVRARSSRPMNFSVIKFNEKQNTRNEILNQKIKSFDDKFNGDENFAKNFFKKSFSRKFENIIKQNRRKKVSSDFHSFNQTISSSMNERNSEFDSASSVFGKSLVHSLRHKTKLPIENNNNGKTLPLQVTNKDTWYIPLRKEERISEQFYSHNVVCFCFECSPNRHENNV</sequence>
<keyword evidence="3" id="KW-1185">Reference proteome</keyword>
<evidence type="ECO:0000313" key="3">
    <source>
        <dbReference type="Proteomes" id="UP000274756"/>
    </source>
</evidence>
<evidence type="ECO:0000313" key="1">
    <source>
        <dbReference type="EMBL" id="VDN59849.1"/>
    </source>
</evidence>
<accession>A0A0N4UHM5</accession>
<reference evidence="4" key="1">
    <citation type="submission" date="2017-02" db="UniProtKB">
        <authorList>
            <consortium name="WormBaseParasite"/>
        </authorList>
    </citation>
    <scope>IDENTIFICATION</scope>
</reference>
<dbReference type="WBParaSite" id="DME_0000706101-mRNA-1">
    <property type="protein sequence ID" value="DME_0000706101-mRNA-1"/>
    <property type="gene ID" value="DME_0000706101"/>
</dbReference>
<name>A0A0N4UHM5_DRAME</name>
<gene>
    <name evidence="1" type="ORF">DME_LOCUS9822</name>
</gene>
<protein>
    <submittedName>
        <fullName evidence="1 4">Uncharacterized protein</fullName>
    </submittedName>
</protein>
<dbReference type="EMBL" id="UYYG01001192">
    <property type="protein sequence ID" value="VDN59849.1"/>
    <property type="molecule type" value="Genomic_DNA"/>
</dbReference>
<dbReference type="Proteomes" id="UP000274756">
    <property type="component" value="Unassembled WGS sequence"/>
</dbReference>
<organism evidence="2 4">
    <name type="scientific">Dracunculus medinensis</name>
    <name type="common">Guinea worm</name>
    <dbReference type="NCBI Taxonomy" id="318479"/>
    <lineage>
        <taxon>Eukaryota</taxon>
        <taxon>Metazoa</taxon>
        <taxon>Ecdysozoa</taxon>
        <taxon>Nematoda</taxon>
        <taxon>Chromadorea</taxon>
        <taxon>Rhabditida</taxon>
        <taxon>Spirurina</taxon>
        <taxon>Dracunculoidea</taxon>
        <taxon>Dracunculidae</taxon>
        <taxon>Dracunculus</taxon>
    </lineage>
</organism>
<dbReference type="AlphaFoldDB" id="A0A0N4UHM5"/>
<evidence type="ECO:0000313" key="2">
    <source>
        <dbReference type="Proteomes" id="UP000038040"/>
    </source>
</evidence>